<dbReference type="Pfam" id="PF05368">
    <property type="entry name" value="NmrA"/>
    <property type="match status" value="1"/>
</dbReference>
<sequence length="312" mass="31694">MTPTRRHDDDRPIAVLGATGQQGGAVVSALLAEGVAVRAVVRDPHAPAALALSARGARTVVADQSDPDSLLAAFTGARGVFSVQPSSGQAGSGMTDRDEVAYGTGVVDAAVRAGVPHVVYSSANAVSGAPTGVGHFDTKAAVEDHVRRAPIWTTILRPAAFMEILLLPGTSLGGGTLTFLNRADQRVQLVAVADIGRVAAAAFADAAGFAGRTIELAGDAASGEQVAAALSEAAGRPVDYARLPDDVLDADPLLGKLAALIDDGALAGRADLDALRAEFPFLLDLRSWLAGPGAPLLHQALRTTAGNPVALR</sequence>
<proteinExistence type="inferred from homology"/>
<evidence type="ECO:0000259" key="3">
    <source>
        <dbReference type="Pfam" id="PF05368"/>
    </source>
</evidence>
<evidence type="ECO:0000313" key="4">
    <source>
        <dbReference type="EMBL" id="OLR92798.1"/>
    </source>
</evidence>
<dbReference type="InterPro" id="IPR008030">
    <property type="entry name" value="NmrA-like"/>
</dbReference>
<accession>A0A1Q9LL81</accession>
<dbReference type="PANTHER" id="PTHR42748">
    <property type="entry name" value="NITROGEN METABOLITE REPRESSION PROTEIN NMRA FAMILY MEMBER"/>
    <property type="match status" value="1"/>
</dbReference>
<evidence type="ECO:0000256" key="1">
    <source>
        <dbReference type="ARBA" id="ARBA00006328"/>
    </source>
</evidence>
<dbReference type="Gene3D" id="3.40.50.720">
    <property type="entry name" value="NAD(P)-binding Rossmann-like Domain"/>
    <property type="match status" value="1"/>
</dbReference>
<gene>
    <name evidence="4" type="ORF">BJP25_19405</name>
</gene>
<dbReference type="OrthoDB" id="319724at2"/>
<organism evidence="4 5">
    <name type="scientific">Actinokineospora bangkokensis</name>
    <dbReference type="NCBI Taxonomy" id="1193682"/>
    <lineage>
        <taxon>Bacteria</taxon>
        <taxon>Bacillati</taxon>
        <taxon>Actinomycetota</taxon>
        <taxon>Actinomycetes</taxon>
        <taxon>Pseudonocardiales</taxon>
        <taxon>Pseudonocardiaceae</taxon>
        <taxon>Actinokineospora</taxon>
    </lineage>
</organism>
<dbReference type="AlphaFoldDB" id="A0A1Q9LL81"/>
<dbReference type="InterPro" id="IPR051164">
    <property type="entry name" value="NmrA-like_oxidored"/>
</dbReference>
<dbReference type="STRING" id="1193682.BJP25_19405"/>
<comment type="caution">
    <text evidence="4">The sequence shown here is derived from an EMBL/GenBank/DDBJ whole genome shotgun (WGS) entry which is preliminary data.</text>
</comment>
<dbReference type="SUPFAM" id="SSF51735">
    <property type="entry name" value="NAD(P)-binding Rossmann-fold domains"/>
    <property type="match status" value="1"/>
</dbReference>
<evidence type="ECO:0000313" key="5">
    <source>
        <dbReference type="Proteomes" id="UP000186040"/>
    </source>
</evidence>
<keyword evidence="5" id="KW-1185">Reference proteome</keyword>
<evidence type="ECO:0000256" key="2">
    <source>
        <dbReference type="ARBA" id="ARBA00022857"/>
    </source>
</evidence>
<comment type="similarity">
    <text evidence="1">Belongs to the NmrA-type oxidoreductase family.</text>
</comment>
<keyword evidence="2" id="KW-0521">NADP</keyword>
<dbReference type="EMBL" id="MKQR01000015">
    <property type="protein sequence ID" value="OLR92798.1"/>
    <property type="molecule type" value="Genomic_DNA"/>
</dbReference>
<name>A0A1Q9LL81_9PSEU</name>
<feature type="domain" description="NmrA-like" evidence="3">
    <location>
        <begin position="12"/>
        <end position="250"/>
    </location>
</feature>
<dbReference type="RefSeq" id="WP_075975409.1">
    <property type="nucleotide sequence ID" value="NZ_MKQR01000015.1"/>
</dbReference>
<protein>
    <submittedName>
        <fullName evidence="4">NmrA family protein</fullName>
    </submittedName>
</protein>
<dbReference type="InterPro" id="IPR036291">
    <property type="entry name" value="NAD(P)-bd_dom_sf"/>
</dbReference>
<dbReference type="Proteomes" id="UP000186040">
    <property type="component" value="Unassembled WGS sequence"/>
</dbReference>
<dbReference type="PANTHER" id="PTHR42748:SF7">
    <property type="entry name" value="NMRA LIKE REDOX SENSOR 1-RELATED"/>
    <property type="match status" value="1"/>
</dbReference>
<dbReference type="Gene3D" id="3.90.25.10">
    <property type="entry name" value="UDP-galactose 4-epimerase, domain 1"/>
    <property type="match status" value="1"/>
</dbReference>
<reference evidence="4 5" key="1">
    <citation type="submission" date="2016-10" db="EMBL/GenBank/DDBJ databases">
        <title>The Draft Genome Sequence of Actinokineospora bangkokensis 44EHWT reveals the biosynthetic pathway of antifungal compounds Thailandins with unusual extender unit butylmalonyl-CoA.</title>
        <authorList>
            <person name="Greule A."/>
            <person name="Intra B."/>
            <person name="Flemming S."/>
            <person name="Rommel M.G."/>
            <person name="Panbangred W."/>
            <person name="Bechthold A."/>
        </authorList>
    </citation>
    <scope>NUCLEOTIDE SEQUENCE [LARGE SCALE GENOMIC DNA]</scope>
    <source>
        <strain evidence="4 5">44EHW</strain>
    </source>
</reference>
<dbReference type="CDD" id="cd05251">
    <property type="entry name" value="NmrA_like_SDR_a"/>
    <property type="match status" value="1"/>
</dbReference>